<comment type="caution">
    <text evidence="1">The sequence shown here is derived from an EMBL/GenBank/DDBJ whole genome shotgun (WGS) entry which is preliminary data.</text>
</comment>
<proteinExistence type="predicted"/>
<protein>
    <submittedName>
        <fullName evidence="1">Uncharacterized protein</fullName>
    </submittedName>
</protein>
<accession>A0A645BTW2</accession>
<organism evidence="1">
    <name type="scientific">bioreactor metagenome</name>
    <dbReference type="NCBI Taxonomy" id="1076179"/>
    <lineage>
        <taxon>unclassified sequences</taxon>
        <taxon>metagenomes</taxon>
        <taxon>ecological metagenomes</taxon>
    </lineage>
</organism>
<dbReference type="EMBL" id="VSSQ01022504">
    <property type="protein sequence ID" value="MPM68860.1"/>
    <property type="molecule type" value="Genomic_DNA"/>
</dbReference>
<reference evidence="1" key="1">
    <citation type="submission" date="2019-08" db="EMBL/GenBank/DDBJ databases">
        <authorList>
            <person name="Kucharzyk K."/>
            <person name="Murdoch R.W."/>
            <person name="Higgins S."/>
            <person name="Loffler F."/>
        </authorList>
    </citation>
    <scope>NUCLEOTIDE SEQUENCE</scope>
</reference>
<dbReference type="AlphaFoldDB" id="A0A645BTW2"/>
<gene>
    <name evidence="1" type="ORF">SDC9_115795</name>
</gene>
<sequence>MILNDLFQHAPDRLIDAFNHALCALDVLRKSALDELFHDERLKELQRHFLGEAALVHLQIGADNDNAAAGIVHALT</sequence>
<name>A0A645BTW2_9ZZZZ</name>
<evidence type="ECO:0000313" key="1">
    <source>
        <dbReference type="EMBL" id="MPM68860.1"/>
    </source>
</evidence>